<feature type="domain" description="RING-Gid-type" evidence="8">
    <location>
        <begin position="289"/>
        <end position="358"/>
    </location>
</feature>
<dbReference type="SMART" id="SM00757">
    <property type="entry name" value="CRA"/>
    <property type="match status" value="1"/>
</dbReference>
<dbReference type="Proteomes" id="UP001295684">
    <property type="component" value="Unassembled WGS sequence"/>
</dbReference>
<evidence type="ECO:0000256" key="4">
    <source>
        <dbReference type="ARBA" id="ARBA00022771"/>
    </source>
</evidence>
<evidence type="ECO:0000256" key="6">
    <source>
        <dbReference type="PROSITE-ProRule" id="PRU01215"/>
    </source>
</evidence>
<dbReference type="AlphaFoldDB" id="A0AAD1XIJ8"/>
<dbReference type="InterPro" id="IPR045098">
    <property type="entry name" value="Fyv10_fam"/>
</dbReference>
<evidence type="ECO:0000259" key="7">
    <source>
        <dbReference type="PROSITE" id="PS50897"/>
    </source>
</evidence>
<sequence length="373" mass="43983">MDSSFTQIVHERLSKSFRTSKRHIEKQIISQVNLTKNLKDFSHIKTTVHTIKQNVLKLRDEYKAMSDREDQLLRNLETRLEYLGHVQSHWEDKIVQNEYYEKMIWRLIVEYMMREGYVQSAKILIDEVGLEEFSDFEFYMEINAIVEALRRKKCQEAIEWCSLYKSKLSSSLEFELRMQEFIELVKIDSLKAVEYARDNFSGIGKDNLPKLQRIMGMLSHPTENLMKIPRYMELFSDEKWESLVDMFIEESCKIYSLTKTPMLMKCMSIGCCLLKTIFCSDDEFFNESCPTCSLSFRKICSEVPFVQKSHTSLICRISGKLMDENNPPLMLPNSHIYSEKALKEQAKENNGYVICPKTTTKYLFEKCTKVYIL</sequence>
<feature type="domain" description="CTLH" evidence="7">
    <location>
        <begin position="138"/>
        <end position="192"/>
    </location>
</feature>
<proteinExistence type="predicted"/>
<evidence type="ECO:0000313" key="9">
    <source>
        <dbReference type="EMBL" id="CAI2373316.1"/>
    </source>
</evidence>
<dbReference type="EMBL" id="CAMPGE010014659">
    <property type="protein sequence ID" value="CAI2373316.1"/>
    <property type="molecule type" value="Genomic_DNA"/>
</dbReference>
<dbReference type="InterPro" id="IPR013144">
    <property type="entry name" value="CRA_dom"/>
</dbReference>
<keyword evidence="3" id="KW-0479">Metal-binding</keyword>
<dbReference type="PROSITE" id="PS50897">
    <property type="entry name" value="CTLH"/>
    <property type="match status" value="1"/>
</dbReference>
<gene>
    <name evidence="9" type="ORF">ECRASSUSDP1_LOCUS14658</name>
</gene>
<evidence type="ECO:0000259" key="8">
    <source>
        <dbReference type="PROSITE" id="PS51867"/>
    </source>
</evidence>
<protein>
    <recommendedName>
        <fullName evidence="11">Macrophage erythroblast attacher</fullName>
    </recommendedName>
</protein>
<evidence type="ECO:0008006" key="11">
    <source>
        <dbReference type="Google" id="ProtNLM"/>
    </source>
</evidence>
<dbReference type="PANTHER" id="PTHR12170:SF2">
    <property type="entry name" value="E3 UBIQUITIN-PROTEIN TRANSFERASE MAEA"/>
    <property type="match status" value="1"/>
</dbReference>
<evidence type="ECO:0000256" key="2">
    <source>
        <dbReference type="ARBA" id="ARBA00022490"/>
    </source>
</evidence>
<feature type="zinc finger region" description="RING-Gid-type" evidence="6">
    <location>
        <begin position="289"/>
        <end position="358"/>
    </location>
</feature>
<accession>A0AAD1XIJ8</accession>
<evidence type="ECO:0000256" key="5">
    <source>
        <dbReference type="ARBA" id="ARBA00022833"/>
    </source>
</evidence>
<evidence type="ECO:0000256" key="3">
    <source>
        <dbReference type="ARBA" id="ARBA00022723"/>
    </source>
</evidence>
<dbReference type="InterPro" id="IPR006595">
    <property type="entry name" value="CTLH_C"/>
</dbReference>
<comment type="subcellular location">
    <subcellularLocation>
        <location evidence="1">Cytoplasm</location>
    </subcellularLocation>
</comment>
<evidence type="ECO:0000313" key="10">
    <source>
        <dbReference type="Proteomes" id="UP001295684"/>
    </source>
</evidence>
<evidence type="ECO:0000256" key="1">
    <source>
        <dbReference type="ARBA" id="ARBA00004496"/>
    </source>
</evidence>
<dbReference type="PROSITE" id="PS51867">
    <property type="entry name" value="ZF_RING_GID"/>
    <property type="match status" value="1"/>
</dbReference>
<dbReference type="GO" id="GO:0034657">
    <property type="term" value="C:GID complex"/>
    <property type="evidence" value="ECO:0007669"/>
    <property type="project" value="TreeGrafter"/>
</dbReference>
<comment type="caution">
    <text evidence="9">The sequence shown here is derived from an EMBL/GenBank/DDBJ whole genome shotgun (WGS) entry which is preliminary data.</text>
</comment>
<dbReference type="GO" id="GO:0043161">
    <property type="term" value="P:proteasome-mediated ubiquitin-dependent protein catabolic process"/>
    <property type="evidence" value="ECO:0007669"/>
    <property type="project" value="InterPro"/>
</dbReference>
<dbReference type="InterPro" id="IPR044063">
    <property type="entry name" value="ZF_RING_GID"/>
</dbReference>
<dbReference type="CDD" id="cd16659">
    <property type="entry name" value="RING-Ubox_Emp"/>
    <property type="match status" value="1"/>
</dbReference>
<dbReference type="Pfam" id="PF10607">
    <property type="entry name" value="CTLH"/>
    <property type="match status" value="1"/>
</dbReference>
<keyword evidence="4 6" id="KW-0863">Zinc-finger</keyword>
<dbReference type="GO" id="GO:0005634">
    <property type="term" value="C:nucleus"/>
    <property type="evidence" value="ECO:0007669"/>
    <property type="project" value="TreeGrafter"/>
</dbReference>
<dbReference type="PROSITE" id="PS50896">
    <property type="entry name" value="LISH"/>
    <property type="match status" value="1"/>
</dbReference>
<dbReference type="SMART" id="SM00668">
    <property type="entry name" value="CTLH"/>
    <property type="match status" value="1"/>
</dbReference>
<keyword evidence="5" id="KW-0862">Zinc</keyword>
<organism evidence="9 10">
    <name type="scientific">Euplotes crassus</name>
    <dbReference type="NCBI Taxonomy" id="5936"/>
    <lineage>
        <taxon>Eukaryota</taxon>
        <taxon>Sar</taxon>
        <taxon>Alveolata</taxon>
        <taxon>Ciliophora</taxon>
        <taxon>Intramacronucleata</taxon>
        <taxon>Spirotrichea</taxon>
        <taxon>Hypotrichia</taxon>
        <taxon>Euplotida</taxon>
        <taxon>Euplotidae</taxon>
        <taxon>Moneuplotes</taxon>
    </lineage>
</organism>
<dbReference type="InterPro" id="IPR006594">
    <property type="entry name" value="LisH"/>
</dbReference>
<dbReference type="PANTHER" id="PTHR12170">
    <property type="entry name" value="MACROPHAGE ERYTHROBLAST ATTACHER-RELATED"/>
    <property type="match status" value="1"/>
</dbReference>
<keyword evidence="10" id="KW-1185">Reference proteome</keyword>
<reference evidence="9" key="1">
    <citation type="submission" date="2023-07" db="EMBL/GenBank/DDBJ databases">
        <authorList>
            <consortium name="AG Swart"/>
            <person name="Singh M."/>
            <person name="Singh A."/>
            <person name="Seah K."/>
            <person name="Emmerich C."/>
        </authorList>
    </citation>
    <scope>NUCLEOTIDE SEQUENCE</scope>
    <source>
        <strain evidence="9">DP1</strain>
    </source>
</reference>
<keyword evidence="2" id="KW-0963">Cytoplasm</keyword>
<dbReference type="GO" id="GO:0008270">
    <property type="term" value="F:zinc ion binding"/>
    <property type="evidence" value="ECO:0007669"/>
    <property type="project" value="UniProtKB-KW"/>
</dbReference>
<dbReference type="GO" id="GO:0005737">
    <property type="term" value="C:cytoplasm"/>
    <property type="evidence" value="ECO:0007669"/>
    <property type="project" value="UniProtKB-SubCell"/>
</dbReference>
<name>A0AAD1XIJ8_EUPCR</name>
<dbReference type="GO" id="GO:0061630">
    <property type="term" value="F:ubiquitin protein ligase activity"/>
    <property type="evidence" value="ECO:0007669"/>
    <property type="project" value="InterPro"/>
</dbReference>
<dbReference type="InterPro" id="IPR024964">
    <property type="entry name" value="CTLH/CRA"/>
</dbReference>